<dbReference type="Proteomes" id="UP001165960">
    <property type="component" value="Unassembled WGS sequence"/>
</dbReference>
<name>A0ACC2TJ73_9FUNG</name>
<accession>A0ACC2TJ73</accession>
<evidence type="ECO:0000313" key="1">
    <source>
        <dbReference type="EMBL" id="KAJ9074654.1"/>
    </source>
</evidence>
<gene>
    <name evidence="1" type="ORF">DSO57_1004111</name>
</gene>
<keyword evidence="2" id="KW-1185">Reference proteome</keyword>
<sequence length="54" mass="6055">MPLPDKSLASNQRLASNPRTRLVAKRNYPPFRFSMQSSDLLPLPALNYPVSGLQ</sequence>
<dbReference type="EMBL" id="QTSX02002850">
    <property type="protein sequence ID" value="KAJ9074654.1"/>
    <property type="molecule type" value="Genomic_DNA"/>
</dbReference>
<reference evidence="1" key="1">
    <citation type="submission" date="2022-04" db="EMBL/GenBank/DDBJ databases">
        <title>Genome of the entomopathogenic fungus Entomophthora muscae.</title>
        <authorList>
            <person name="Elya C."/>
            <person name="Lovett B.R."/>
            <person name="Lee E."/>
            <person name="Macias A.M."/>
            <person name="Hajek A.E."/>
            <person name="De Bivort B.L."/>
            <person name="Kasson M.T."/>
            <person name="De Fine Licht H.H."/>
            <person name="Stajich J.E."/>
        </authorList>
    </citation>
    <scope>NUCLEOTIDE SEQUENCE</scope>
    <source>
        <strain evidence="1">Berkeley</strain>
    </source>
</reference>
<comment type="caution">
    <text evidence="1">The sequence shown here is derived from an EMBL/GenBank/DDBJ whole genome shotgun (WGS) entry which is preliminary data.</text>
</comment>
<protein>
    <submittedName>
        <fullName evidence="1">Uncharacterized protein</fullName>
    </submittedName>
</protein>
<organism evidence="1 2">
    <name type="scientific">Entomophthora muscae</name>
    <dbReference type="NCBI Taxonomy" id="34485"/>
    <lineage>
        <taxon>Eukaryota</taxon>
        <taxon>Fungi</taxon>
        <taxon>Fungi incertae sedis</taxon>
        <taxon>Zoopagomycota</taxon>
        <taxon>Entomophthoromycotina</taxon>
        <taxon>Entomophthoromycetes</taxon>
        <taxon>Entomophthorales</taxon>
        <taxon>Entomophthoraceae</taxon>
        <taxon>Entomophthora</taxon>
    </lineage>
</organism>
<evidence type="ECO:0000313" key="2">
    <source>
        <dbReference type="Proteomes" id="UP001165960"/>
    </source>
</evidence>
<proteinExistence type="predicted"/>